<evidence type="ECO:0000313" key="13">
    <source>
        <dbReference type="Proteomes" id="UP000250235"/>
    </source>
</evidence>
<dbReference type="GO" id="GO:0005886">
    <property type="term" value="C:plasma membrane"/>
    <property type="evidence" value="ECO:0007669"/>
    <property type="project" value="UniProtKB-SubCell"/>
</dbReference>
<dbReference type="GO" id="GO:0098552">
    <property type="term" value="C:side of membrane"/>
    <property type="evidence" value="ECO:0007669"/>
    <property type="project" value="UniProtKB-KW"/>
</dbReference>
<evidence type="ECO:0000313" key="12">
    <source>
        <dbReference type="EMBL" id="KZV35534.1"/>
    </source>
</evidence>
<keyword evidence="8" id="KW-0449">Lipoprotein</keyword>
<dbReference type="PANTHER" id="PTHR33021:SF505">
    <property type="entry name" value="EARLY NODULIN-LIKE PROTEIN 1"/>
    <property type="match status" value="1"/>
</dbReference>
<evidence type="ECO:0000256" key="10">
    <source>
        <dbReference type="SAM" id="SignalP"/>
    </source>
</evidence>
<keyword evidence="13" id="KW-1185">Reference proteome</keyword>
<evidence type="ECO:0000256" key="1">
    <source>
        <dbReference type="ARBA" id="ARBA00004609"/>
    </source>
</evidence>
<evidence type="ECO:0000256" key="6">
    <source>
        <dbReference type="ARBA" id="ARBA00023157"/>
    </source>
</evidence>
<feature type="signal peptide" evidence="10">
    <location>
        <begin position="1"/>
        <end position="25"/>
    </location>
</feature>
<keyword evidence="5" id="KW-0472">Membrane</keyword>
<dbReference type="AlphaFoldDB" id="A0A2Z7BMH2"/>
<dbReference type="Pfam" id="PF02298">
    <property type="entry name" value="Cu_bind_like"/>
    <property type="match status" value="1"/>
</dbReference>
<dbReference type="EMBL" id="KV004558">
    <property type="protein sequence ID" value="KZV35534.1"/>
    <property type="molecule type" value="Genomic_DNA"/>
</dbReference>
<keyword evidence="6" id="KW-1015">Disulfide bond</keyword>
<dbReference type="InterPro" id="IPR041846">
    <property type="entry name" value="ENL_dom"/>
</dbReference>
<evidence type="ECO:0000256" key="2">
    <source>
        <dbReference type="ARBA" id="ARBA00022475"/>
    </source>
</evidence>
<proteinExistence type="inferred from homology"/>
<protein>
    <submittedName>
        <fullName evidence="12">Early nodulin-like protein 1</fullName>
    </submittedName>
</protein>
<gene>
    <name evidence="12" type="ORF">F511_21370</name>
</gene>
<keyword evidence="3" id="KW-0336">GPI-anchor</keyword>
<evidence type="ECO:0000256" key="9">
    <source>
        <dbReference type="ARBA" id="ARBA00035011"/>
    </source>
</evidence>
<comment type="similarity">
    <text evidence="9">Belongs to the early nodulin-like (ENODL) family.</text>
</comment>
<dbReference type="InterPro" id="IPR039391">
    <property type="entry name" value="Phytocyanin-like"/>
</dbReference>
<keyword evidence="7" id="KW-0325">Glycoprotein</keyword>
<dbReference type="PROSITE" id="PS51485">
    <property type="entry name" value="PHYTOCYANIN"/>
    <property type="match status" value="1"/>
</dbReference>
<dbReference type="CDD" id="cd11019">
    <property type="entry name" value="OsENODL1_like"/>
    <property type="match status" value="1"/>
</dbReference>
<evidence type="ECO:0000256" key="8">
    <source>
        <dbReference type="ARBA" id="ARBA00023288"/>
    </source>
</evidence>
<name>A0A2Z7BMH2_9LAMI</name>
<reference evidence="12 13" key="1">
    <citation type="journal article" date="2015" name="Proc. Natl. Acad. Sci. U.S.A.">
        <title>The resurrection genome of Boea hygrometrica: A blueprint for survival of dehydration.</title>
        <authorList>
            <person name="Xiao L."/>
            <person name="Yang G."/>
            <person name="Zhang L."/>
            <person name="Yang X."/>
            <person name="Zhao S."/>
            <person name="Ji Z."/>
            <person name="Zhou Q."/>
            <person name="Hu M."/>
            <person name="Wang Y."/>
            <person name="Chen M."/>
            <person name="Xu Y."/>
            <person name="Jin H."/>
            <person name="Xiao X."/>
            <person name="Hu G."/>
            <person name="Bao F."/>
            <person name="Hu Y."/>
            <person name="Wan P."/>
            <person name="Li L."/>
            <person name="Deng X."/>
            <person name="Kuang T."/>
            <person name="Xiang C."/>
            <person name="Zhu J.K."/>
            <person name="Oliver M.J."/>
            <person name="He Y."/>
        </authorList>
    </citation>
    <scope>NUCLEOTIDE SEQUENCE [LARGE SCALE GENOMIC DNA]</scope>
    <source>
        <strain evidence="13">cv. XS01</strain>
    </source>
</reference>
<feature type="domain" description="Phytocyanin" evidence="11">
    <location>
        <begin position="26"/>
        <end position="128"/>
    </location>
</feature>
<dbReference type="GO" id="GO:0009055">
    <property type="term" value="F:electron transfer activity"/>
    <property type="evidence" value="ECO:0007669"/>
    <property type="project" value="InterPro"/>
</dbReference>
<sequence length="176" mass="19219">MASMKTLIRCLPILLSAIFINLSEAREFVVGAKKKWHVPSSSEEFNKWAGKIRFQIGDSIELKYDSKTDSVLEVTEENYKHCNKINPIGSYSDGDTKITLYRSGPFYFISGADGHCEKGQKLEIQVMSANHSHPLPVAPAPSPADTIAPAPSTAGSATKTWWFVSCAVVVGILSSI</sequence>
<evidence type="ECO:0000256" key="4">
    <source>
        <dbReference type="ARBA" id="ARBA00022729"/>
    </source>
</evidence>
<dbReference type="OrthoDB" id="1937044at2759"/>
<keyword evidence="4 10" id="KW-0732">Signal</keyword>
<accession>A0A2Z7BMH2</accession>
<dbReference type="FunFam" id="2.60.40.420:FF:000010">
    <property type="entry name" value="Early nodulin-like protein 1"/>
    <property type="match status" value="1"/>
</dbReference>
<dbReference type="InterPro" id="IPR003245">
    <property type="entry name" value="Phytocyanin_dom"/>
</dbReference>
<comment type="subcellular location">
    <subcellularLocation>
        <location evidence="1">Cell membrane</location>
        <topology evidence="1">Lipid-anchor</topology>
        <topology evidence="1">GPI-anchor</topology>
    </subcellularLocation>
</comment>
<dbReference type="InterPro" id="IPR008972">
    <property type="entry name" value="Cupredoxin"/>
</dbReference>
<evidence type="ECO:0000256" key="5">
    <source>
        <dbReference type="ARBA" id="ARBA00023136"/>
    </source>
</evidence>
<feature type="chain" id="PRO_5016343376" evidence="10">
    <location>
        <begin position="26"/>
        <end position="176"/>
    </location>
</feature>
<keyword evidence="2" id="KW-1003">Cell membrane</keyword>
<evidence type="ECO:0000256" key="3">
    <source>
        <dbReference type="ARBA" id="ARBA00022622"/>
    </source>
</evidence>
<dbReference type="Proteomes" id="UP000250235">
    <property type="component" value="Unassembled WGS sequence"/>
</dbReference>
<dbReference type="PANTHER" id="PTHR33021">
    <property type="entry name" value="BLUE COPPER PROTEIN"/>
    <property type="match status" value="1"/>
</dbReference>
<dbReference type="Gene3D" id="2.60.40.420">
    <property type="entry name" value="Cupredoxins - blue copper proteins"/>
    <property type="match status" value="1"/>
</dbReference>
<evidence type="ECO:0000259" key="11">
    <source>
        <dbReference type="PROSITE" id="PS51485"/>
    </source>
</evidence>
<organism evidence="12 13">
    <name type="scientific">Dorcoceras hygrometricum</name>
    <dbReference type="NCBI Taxonomy" id="472368"/>
    <lineage>
        <taxon>Eukaryota</taxon>
        <taxon>Viridiplantae</taxon>
        <taxon>Streptophyta</taxon>
        <taxon>Embryophyta</taxon>
        <taxon>Tracheophyta</taxon>
        <taxon>Spermatophyta</taxon>
        <taxon>Magnoliopsida</taxon>
        <taxon>eudicotyledons</taxon>
        <taxon>Gunneridae</taxon>
        <taxon>Pentapetalae</taxon>
        <taxon>asterids</taxon>
        <taxon>lamiids</taxon>
        <taxon>Lamiales</taxon>
        <taxon>Gesneriaceae</taxon>
        <taxon>Didymocarpoideae</taxon>
        <taxon>Trichosporeae</taxon>
        <taxon>Loxocarpinae</taxon>
        <taxon>Dorcoceras</taxon>
    </lineage>
</organism>
<dbReference type="SUPFAM" id="SSF49503">
    <property type="entry name" value="Cupredoxins"/>
    <property type="match status" value="1"/>
</dbReference>
<evidence type="ECO:0000256" key="7">
    <source>
        <dbReference type="ARBA" id="ARBA00023180"/>
    </source>
</evidence>